<evidence type="ECO:0000313" key="2">
    <source>
        <dbReference type="EMBL" id="KAJ1215061.1"/>
    </source>
</evidence>
<sequence>MNNGGDVNIQPNQTDDSSDPGSSADETPLNKLDFRGEMRLMQMAAPQSADAEDEVAVQIAFIGGSLVLLQSMGLKSEKGAKEAIGDIKLEQTSTSYLLPRD</sequence>
<name>A0AAV7WQ66_PLEWA</name>
<proteinExistence type="predicted"/>
<keyword evidence="3" id="KW-1185">Reference proteome</keyword>
<dbReference type="Proteomes" id="UP001066276">
    <property type="component" value="Chromosome 1_1"/>
</dbReference>
<reference evidence="2" key="1">
    <citation type="journal article" date="2022" name="bioRxiv">
        <title>Sequencing and chromosome-scale assembly of the giantPleurodeles waltlgenome.</title>
        <authorList>
            <person name="Brown T."/>
            <person name="Elewa A."/>
            <person name="Iarovenko S."/>
            <person name="Subramanian E."/>
            <person name="Araus A.J."/>
            <person name="Petzold A."/>
            <person name="Susuki M."/>
            <person name="Suzuki K.-i.T."/>
            <person name="Hayashi T."/>
            <person name="Toyoda A."/>
            <person name="Oliveira C."/>
            <person name="Osipova E."/>
            <person name="Leigh N.D."/>
            <person name="Simon A."/>
            <person name="Yun M.H."/>
        </authorList>
    </citation>
    <scope>NUCLEOTIDE SEQUENCE</scope>
    <source>
        <strain evidence="2">20211129_DDA</strain>
        <tissue evidence="2">Liver</tissue>
    </source>
</reference>
<comment type="caution">
    <text evidence="2">The sequence shown here is derived from an EMBL/GenBank/DDBJ whole genome shotgun (WGS) entry which is preliminary data.</text>
</comment>
<evidence type="ECO:0000256" key="1">
    <source>
        <dbReference type="SAM" id="MobiDB-lite"/>
    </source>
</evidence>
<protein>
    <submittedName>
        <fullName evidence="2">Uncharacterized protein</fullName>
    </submittedName>
</protein>
<feature type="region of interest" description="Disordered" evidence="1">
    <location>
        <begin position="1"/>
        <end position="31"/>
    </location>
</feature>
<organism evidence="2 3">
    <name type="scientific">Pleurodeles waltl</name>
    <name type="common">Iberian ribbed newt</name>
    <dbReference type="NCBI Taxonomy" id="8319"/>
    <lineage>
        <taxon>Eukaryota</taxon>
        <taxon>Metazoa</taxon>
        <taxon>Chordata</taxon>
        <taxon>Craniata</taxon>
        <taxon>Vertebrata</taxon>
        <taxon>Euteleostomi</taxon>
        <taxon>Amphibia</taxon>
        <taxon>Batrachia</taxon>
        <taxon>Caudata</taxon>
        <taxon>Salamandroidea</taxon>
        <taxon>Salamandridae</taxon>
        <taxon>Pleurodelinae</taxon>
        <taxon>Pleurodeles</taxon>
    </lineage>
</organism>
<evidence type="ECO:0000313" key="3">
    <source>
        <dbReference type="Proteomes" id="UP001066276"/>
    </source>
</evidence>
<dbReference type="AlphaFoldDB" id="A0AAV7WQ66"/>
<feature type="compositionally biased region" description="Polar residues" evidence="1">
    <location>
        <begin position="1"/>
        <end position="25"/>
    </location>
</feature>
<accession>A0AAV7WQ66</accession>
<dbReference type="EMBL" id="JANPWB010000001">
    <property type="protein sequence ID" value="KAJ1215061.1"/>
    <property type="molecule type" value="Genomic_DNA"/>
</dbReference>
<gene>
    <name evidence="2" type="ORF">NDU88_002671</name>
</gene>